<name>A0AA85JVI5_TRIRE</name>
<keyword evidence="2" id="KW-1185">Reference proteome</keyword>
<reference evidence="2" key="1">
    <citation type="submission" date="2022-06" db="EMBL/GenBank/DDBJ databases">
        <authorList>
            <person name="Berger JAMES D."/>
            <person name="Berger JAMES D."/>
        </authorList>
    </citation>
    <scope>NUCLEOTIDE SEQUENCE [LARGE SCALE GENOMIC DNA]</scope>
</reference>
<evidence type="ECO:0000313" key="2">
    <source>
        <dbReference type="Proteomes" id="UP000050795"/>
    </source>
</evidence>
<organism evidence="2 3">
    <name type="scientific">Trichobilharzia regenti</name>
    <name type="common">Nasal bird schistosome</name>
    <dbReference type="NCBI Taxonomy" id="157069"/>
    <lineage>
        <taxon>Eukaryota</taxon>
        <taxon>Metazoa</taxon>
        <taxon>Spiralia</taxon>
        <taxon>Lophotrochozoa</taxon>
        <taxon>Platyhelminthes</taxon>
        <taxon>Trematoda</taxon>
        <taxon>Digenea</taxon>
        <taxon>Strigeidida</taxon>
        <taxon>Schistosomatoidea</taxon>
        <taxon>Schistosomatidae</taxon>
        <taxon>Trichobilharzia</taxon>
    </lineage>
</organism>
<dbReference type="AlphaFoldDB" id="A0AA85JVI5"/>
<proteinExistence type="predicted"/>
<accession>A0AA85JVI5</accession>
<sequence length="124" mass="14363">MRQDKLYFYLQKLRTLGEFLEKPSSQPNSDNFCCFLESEFKNFYSFNCLKRNLGYHKAYFGAVQRSCVESCYAAMGNTSLTDPTCCEINLCNTANNIYNKNGLFLTSCFILLTCTISKYLFYSQ</sequence>
<keyword evidence="1" id="KW-0472">Membrane</keyword>
<protein>
    <submittedName>
        <fullName evidence="3">WSC domain-containing protein</fullName>
    </submittedName>
</protein>
<reference evidence="3" key="2">
    <citation type="submission" date="2023-11" db="UniProtKB">
        <authorList>
            <consortium name="WormBaseParasite"/>
        </authorList>
    </citation>
    <scope>IDENTIFICATION</scope>
</reference>
<dbReference type="Proteomes" id="UP000050795">
    <property type="component" value="Unassembled WGS sequence"/>
</dbReference>
<feature type="transmembrane region" description="Helical" evidence="1">
    <location>
        <begin position="102"/>
        <end position="122"/>
    </location>
</feature>
<dbReference type="WBParaSite" id="TREG1_44280.1">
    <property type="protein sequence ID" value="TREG1_44280.1"/>
    <property type="gene ID" value="TREG1_44280"/>
</dbReference>
<evidence type="ECO:0000313" key="3">
    <source>
        <dbReference type="WBParaSite" id="TREG1_44280.1"/>
    </source>
</evidence>
<keyword evidence="1" id="KW-0812">Transmembrane</keyword>
<keyword evidence="1" id="KW-1133">Transmembrane helix</keyword>
<evidence type="ECO:0000256" key="1">
    <source>
        <dbReference type="SAM" id="Phobius"/>
    </source>
</evidence>